<feature type="region of interest" description="Disordered" evidence="1">
    <location>
        <begin position="44"/>
        <end position="66"/>
    </location>
</feature>
<evidence type="ECO:0000256" key="1">
    <source>
        <dbReference type="SAM" id="MobiDB-lite"/>
    </source>
</evidence>
<evidence type="ECO:0000313" key="2">
    <source>
        <dbReference type="EMBL" id="SVD54478.1"/>
    </source>
</evidence>
<feature type="non-terminal residue" evidence="2">
    <location>
        <position position="112"/>
    </location>
</feature>
<dbReference type="AlphaFoldDB" id="A0A382W8N3"/>
<dbReference type="EMBL" id="UINC01157470">
    <property type="protein sequence ID" value="SVD54478.1"/>
    <property type="molecule type" value="Genomic_DNA"/>
</dbReference>
<accession>A0A382W8N3</accession>
<organism evidence="2">
    <name type="scientific">marine metagenome</name>
    <dbReference type="NCBI Taxonomy" id="408172"/>
    <lineage>
        <taxon>unclassified sequences</taxon>
        <taxon>metagenomes</taxon>
        <taxon>ecological metagenomes</taxon>
    </lineage>
</organism>
<name>A0A382W8N3_9ZZZZ</name>
<protein>
    <submittedName>
        <fullName evidence="2">Uncharacterized protein</fullName>
    </submittedName>
</protein>
<reference evidence="2" key="1">
    <citation type="submission" date="2018-05" db="EMBL/GenBank/DDBJ databases">
        <authorList>
            <person name="Lanie J.A."/>
            <person name="Ng W.-L."/>
            <person name="Kazmierczak K.M."/>
            <person name="Andrzejewski T.M."/>
            <person name="Davidsen T.M."/>
            <person name="Wayne K.J."/>
            <person name="Tettelin H."/>
            <person name="Glass J.I."/>
            <person name="Rusch D."/>
            <person name="Podicherti R."/>
            <person name="Tsui H.-C.T."/>
            <person name="Winkler M.E."/>
        </authorList>
    </citation>
    <scope>NUCLEOTIDE SEQUENCE</scope>
</reference>
<sequence length="112" mass="12821">MTYRTQLKLIVILTCLITSPSQAEDDCDLLCQLGQDPVIKQEDVIPNKNQNDSRSLTKNQQNITHSAKDTFSEKDFINLINDTIESFTGEKVGVYIDYDYDLFRVTENNITL</sequence>
<feature type="compositionally biased region" description="Polar residues" evidence="1">
    <location>
        <begin position="47"/>
        <end position="65"/>
    </location>
</feature>
<proteinExistence type="predicted"/>
<gene>
    <name evidence="2" type="ORF">METZ01_LOCUS407332</name>
</gene>